<protein>
    <submittedName>
        <fullName evidence="1">Uncharacterized protein</fullName>
    </submittedName>
</protein>
<reference evidence="1" key="1">
    <citation type="journal article" date="2021" name="New Phytol.">
        <title>Evolutionary innovations through gain and loss of genes in the ectomycorrhizal Boletales.</title>
        <authorList>
            <person name="Wu G."/>
            <person name="Miyauchi S."/>
            <person name="Morin E."/>
            <person name="Kuo A."/>
            <person name="Drula E."/>
            <person name="Varga T."/>
            <person name="Kohler A."/>
            <person name="Feng B."/>
            <person name="Cao Y."/>
            <person name="Lipzen A."/>
            <person name="Daum C."/>
            <person name="Hundley H."/>
            <person name="Pangilinan J."/>
            <person name="Johnson J."/>
            <person name="Barry K."/>
            <person name="LaButti K."/>
            <person name="Ng V."/>
            <person name="Ahrendt S."/>
            <person name="Min B."/>
            <person name="Choi I.G."/>
            <person name="Park H."/>
            <person name="Plett J.M."/>
            <person name="Magnuson J."/>
            <person name="Spatafora J.W."/>
            <person name="Nagy L.G."/>
            <person name="Henrissat B."/>
            <person name="Grigoriev I.V."/>
            <person name="Yang Z.L."/>
            <person name="Xu J."/>
            <person name="Martin F.M."/>
        </authorList>
    </citation>
    <scope>NUCLEOTIDE SEQUENCE</scope>
    <source>
        <strain evidence="1">ATCC 28755</strain>
    </source>
</reference>
<name>A0ACB8AQ54_9AGAM</name>
<accession>A0ACB8AQ54</accession>
<organism evidence="1 2">
    <name type="scientific">Hygrophoropsis aurantiaca</name>
    <dbReference type="NCBI Taxonomy" id="72124"/>
    <lineage>
        <taxon>Eukaryota</taxon>
        <taxon>Fungi</taxon>
        <taxon>Dikarya</taxon>
        <taxon>Basidiomycota</taxon>
        <taxon>Agaricomycotina</taxon>
        <taxon>Agaricomycetes</taxon>
        <taxon>Agaricomycetidae</taxon>
        <taxon>Boletales</taxon>
        <taxon>Coniophorineae</taxon>
        <taxon>Hygrophoropsidaceae</taxon>
        <taxon>Hygrophoropsis</taxon>
    </lineage>
</organism>
<comment type="caution">
    <text evidence="1">The sequence shown here is derived from an EMBL/GenBank/DDBJ whole genome shotgun (WGS) entry which is preliminary data.</text>
</comment>
<sequence length="95" mass="10806">TTMYISFNRSSVFCSTLLMTRLVLPTGSQAIYNLMVPSLSHNPGAIYNLTFRNGLFVLNPDHDIQHSSRYRRCPRRKCKGIHPRRFSGMDANSTA</sequence>
<gene>
    <name evidence="1" type="ORF">BJ138DRAFT_1142509</name>
</gene>
<dbReference type="Proteomes" id="UP000790377">
    <property type="component" value="Unassembled WGS sequence"/>
</dbReference>
<evidence type="ECO:0000313" key="2">
    <source>
        <dbReference type="Proteomes" id="UP000790377"/>
    </source>
</evidence>
<proteinExistence type="predicted"/>
<dbReference type="EMBL" id="MU267605">
    <property type="protein sequence ID" value="KAH7915049.1"/>
    <property type="molecule type" value="Genomic_DNA"/>
</dbReference>
<evidence type="ECO:0000313" key="1">
    <source>
        <dbReference type="EMBL" id="KAH7915049.1"/>
    </source>
</evidence>
<keyword evidence="2" id="KW-1185">Reference proteome</keyword>
<feature type="non-terminal residue" evidence="1">
    <location>
        <position position="1"/>
    </location>
</feature>